<reference evidence="1" key="1">
    <citation type="submission" date="2018-05" db="EMBL/GenBank/DDBJ databases">
        <authorList>
            <person name="Lanie J.A."/>
            <person name="Ng W.-L."/>
            <person name="Kazmierczak K.M."/>
            <person name="Andrzejewski T.M."/>
            <person name="Davidsen T.M."/>
            <person name="Wayne K.J."/>
            <person name="Tettelin H."/>
            <person name="Glass J.I."/>
            <person name="Rusch D."/>
            <person name="Podicherti R."/>
            <person name="Tsui H.-C.T."/>
            <person name="Winkler M.E."/>
        </authorList>
    </citation>
    <scope>NUCLEOTIDE SEQUENCE</scope>
</reference>
<dbReference type="EMBL" id="UINC01063965">
    <property type="protein sequence ID" value="SVB92148.1"/>
    <property type="molecule type" value="Genomic_DNA"/>
</dbReference>
<feature type="non-terminal residue" evidence="1">
    <location>
        <position position="22"/>
    </location>
</feature>
<proteinExistence type="predicted"/>
<dbReference type="AlphaFoldDB" id="A0A382HXY0"/>
<evidence type="ECO:0000313" key="1">
    <source>
        <dbReference type="EMBL" id="SVB92148.1"/>
    </source>
</evidence>
<name>A0A382HXY0_9ZZZZ</name>
<organism evidence="1">
    <name type="scientific">marine metagenome</name>
    <dbReference type="NCBI Taxonomy" id="408172"/>
    <lineage>
        <taxon>unclassified sequences</taxon>
        <taxon>metagenomes</taxon>
        <taxon>ecological metagenomes</taxon>
    </lineage>
</organism>
<protein>
    <submittedName>
        <fullName evidence="1">Uncharacterized protein</fullName>
    </submittedName>
</protein>
<accession>A0A382HXY0</accession>
<sequence length="22" mass="2435">MENLSPIAEAIRHYKLNASGGY</sequence>
<gene>
    <name evidence="1" type="ORF">METZ01_LOCUS245002</name>
</gene>